<name>A0A158SVW8_HAEIF</name>
<keyword evidence="1" id="KW-1133">Transmembrane helix</keyword>
<organism evidence="2 3">
    <name type="scientific">Haemophilus influenzae</name>
    <dbReference type="NCBI Taxonomy" id="727"/>
    <lineage>
        <taxon>Bacteria</taxon>
        <taxon>Pseudomonadati</taxon>
        <taxon>Pseudomonadota</taxon>
        <taxon>Gammaproteobacteria</taxon>
        <taxon>Pasteurellales</taxon>
        <taxon>Pasteurellaceae</taxon>
        <taxon>Haemophilus</taxon>
    </lineage>
</organism>
<sequence>MTSDCLIPLFYPFLLIQNQFFLLFIFCSLNFFINAVN</sequence>
<dbReference type="PATRIC" id="fig|727.582.peg.556"/>
<dbReference type="Proteomes" id="UP000050700">
    <property type="component" value="Unassembled WGS sequence"/>
</dbReference>
<evidence type="ECO:0000313" key="3">
    <source>
        <dbReference type="Proteomes" id="UP000050700"/>
    </source>
</evidence>
<feature type="transmembrane region" description="Helical" evidence="1">
    <location>
        <begin position="20"/>
        <end position="36"/>
    </location>
</feature>
<proteinExistence type="predicted"/>
<reference evidence="2 3" key="1">
    <citation type="submission" date="2014-05" db="EMBL/GenBank/DDBJ databases">
        <title>Methylome analysis of the phasevarions of Haemophilus influenzae.</title>
        <authorList>
            <person name="Atack J.M."/>
            <person name="Fox K.L."/>
            <person name="Power P.M."/>
            <person name="Clark T."/>
            <person name="Jurcisek J."/>
            <person name="Korlach J."/>
            <person name="Bakaletz L.O."/>
            <person name="Jennings M.P."/>
        </authorList>
    </citation>
    <scope>NUCLEOTIDE SEQUENCE [LARGE SCALE GENOMIC DNA]</scope>
    <source>
        <strain evidence="2 3">1209</strain>
    </source>
</reference>
<dbReference type="EMBL" id="JMQP01000002">
    <property type="protein sequence ID" value="KIS35012.1"/>
    <property type="molecule type" value="Genomic_DNA"/>
</dbReference>
<keyword evidence="1" id="KW-0812">Transmembrane</keyword>
<accession>A0A158SVW8</accession>
<keyword evidence="1" id="KW-0472">Membrane</keyword>
<evidence type="ECO:0000256" key="1">
    <source>
        <dbReference type="SAM" id="Phobius"/>
    </source>
</evidence>
<evidence type="ECO:0000313" key="2">
    <source>
        <dbReference type="EMBL" id="KIS35012.1"/>
    </source>
</evidence>
<dbReference type="AlphaFoldDB" id="A0A158SVW8"/>
<comment type="caution">
    <text evidence="2">The sequence shown here is derived from an EMBL/GenBank/DDBJ whole genome shotgun (WGS) entry which is preliminary data.</text>
</comment>
<gene>
    <name evidence="2" type="ORF">NTHI1209_00615</name>
</gene>
<protein>
    <submittedName>
        <fullName evidence="2">Uncharacterized protein</fullName>
    </submittedName>
</protein>